<dbReference type="GO" id="GO:0005615">
    <property type="term" value="C:extracellular space"/>
    <property type="evidence" value="ECO:0007669"/>
    <property type="project" value="TreeGrafter"/>
</dbReference>
<keyword evidence="1" id="KW-0472">Membrane</keyword>
<dbReference type="AlphaFoldDB" id="A0A182SIW9"/>
<evidence type="ECO:0000256" key="1">
    <source>
        <dbReference type="SAM" id="Phobius"/>
    </source>
</evidence>
<name>A0A182SIW9_9DIPT</name>
<reference evidence="3" key="1">
    <citation type="submission" date="2013-09" db="EMBL/GenBank/DDBJ databases">
        <title>The Genome Sequence of Anopheles maculatus species B.</title>
        <authorList>
            <consortium name="The Broad Institute Genomics Platform"/>
            <person name="Neafsey D.E."/>
            <person name="Besansky N."/>
            <person name="Howell P."/>
            <person name="Walton C."/>
            <person name="Young S.K."/>
            <person name="Zeng Q."/>
            <person name="Gargeya S."/>
            <person name="Fitzgerald M."/>
            <person name="Haas B."/>
            <person name="Abouelleil A."/>
            <person name="Allen A.W."/>
            <person name="Alvarado L."/>
            <person name="Arachchi H.M."/>
            <person name="Berlin A.M."/>
            <person name="Chapman S.B."/>
            <person name="Gainer-Dewar J."/>
            <person name="Goldberg J."/>
            <person name="Griggs A."/>
            <person name="Gujja S."/>
            <person name="Hansen M."/>
            <person name="Howarth C."/>
            <person name="Imamovic A."/>
            <person name="Ireland A."/>
            <person name="Larimer J."/>
            <person name="McCowan C."/>
            <person name="Murphy C."/>
            <person name="Pearson M."/>
            <person name="Poon T.W."/>
            <person name="Priest M."/>
            <person name="Roberts A."/>
            <person name="Saif S."/>
            <person name="Shea T."/>
            <person name="Sisk P."/>
            <person name="Sykes S."/>
            <person name="Wortman J."/>
            <person name="Nusbaum C."/>
            <person name="Birren B."/>
        </authorList>
    </citation>
    <scope>NUCLEOTIDE SEQUENCE [LARGE SCALE GENOMIC DNA]</scope>
    <source>
        <strain evidence="3">maculatus3</strain>
    </source>
</reference>
<feature type="transmembrane region" description="Helical" evidence="1">
    <location>
        <begin position="12"/>
        <end position="29"/>
    </location>
</feature>
<proteinExistence type="predicted"/>
<reference evidence="2" key="2">
    <citation type="submission" date="2020-05" db="UniProtKB">
        <authorList>
            <consortium name="EnsemblMetazoa"/>
        </authorList>
    </citation>
    <scope>IDENTIFICATION</scope>
    <source>
        <strain evidence="2">maculatus3</strain>
    </source>
</reference>
<dbReference type="InterPro" id="IPR004245">
    <property type="entry name" value="DUF229"/>
</dbReference>
<organism evidence="2 3">
    <name type="scientific">Anopheles maculatus</name>
    <dbReference type="NCBI Taxonomy" id="74869"/>
    <lineage>
        <taxon>Eukaryota</taxon>
        <taxon>Metazoa</taxon>
        <taxon>Ecdysozoa</taxon>
        <taxon>Arthropoda</taxon>
        <taxon>Hexapoda</taxon>
        <taxon>Insecta</taxon>
        <taxon>Pterygota</taxon>
        <taxon>Neoptera</taxon>
        <taxon>Endopterygota</taxon>
        <taxon>Diptera</taxon>
        <taxon>Nematocera</taxon>
        <taxon>Culicoidea</taxon>
        <taxon>Culicidae</taxon>
        <taxon>Anophelinae</taxon>
        <taxon>Anopheles</taxon>
        <taxon>Anopheles maculatus group</taxon>
    </lineage>
</organism>
<protein>
    <submittedName>
        <fullName evidence="2">Uncharacterized protein</fullName>
    </submittedName>
</protein>
<evidence type="ECO:0000313" key="3">
    <source>
        <dbReference type="Proteomes" id="UP000075901"/>
    </source>
</evidence>
<dbReference type="VEuPathDB" id="VectorBase:AMAM007675"/>
<dbReference type="PANTHER" id="PTHR10974:SF73">
    <property type="entry name" value="FI21235P1"/>
    <property type="match status" value="1"/>
</dbReference>
<accession>A0A182SIW9</accession>
<dbReference type="Pfam" id="PF02995">
    <property type="entry name" value="DUF229"/>
    <property type="match status" value="1"/>
</dbReference>
<keyword evidence="3" id="KW-1185">Reference proteome</keyword>
<keyword evidence="1" id="KW-1133">Transmembrane helix</keyword>
<evidence type="ECO:0000313" key="2">
    <source>
        <dbReference type="EnsemblMetazoa" id="AMAM007675-PA"/>
    </source>
</evidence>
<dbReference type="PANTHER" id="PTHR10974">
    <property type="entry name" value="FI08016P-RELATED"/>
    <property type="match status" value="1"/>
</dbReference>
<dbReference type="EnsemblMetazoa" id="AMAM007675-RA">
    <property type="protein sequence ID" value="AMAM007675-PA"/>
    <property type="gene ID" value="AMAM007675"/>
</dbReference>
<dbReference type="Proteomes" id="UP000075901">
    <property type="component" value="Unassembled WGS sequence"/>
</dbReference>
<sequence length="253" mass="28965">MYQCRKFTRRNLLFLLTIGVVYLLLDHYFNGEDYGDNREKLVLIEESIKSLANQGACKMPSLPVDSPEMLSFLKDEQPIECGSELQDWVACEKSICNIKPEVIKEKGKITCDYADILRQSDFKLSFGETTRTSGSYTLQGSDFVRAKCWTDSRTERWQGLLIGIRQDEQIRARSSWNKESALNVLMLGFDSLSRNAFQRKLPKAYKYLTKYLGADVLQGYNIVGDGTPQALIPLLTGFTELELPDTRRRMKNT</sequence>
<keyword evidence="1" id="KW-0812">Transmembrane</keyword>